<evidence type="ECO:0000313" key="2">
    <source>
        <dbReference type="EMBL" id="QNS31047.1"/>
    </source>
</evidence>
<name>A0A7H1D343_9VIRU</name>
<feature type="region of interest" description="Disordered" evidence="1">
    <location>
        <begin position="23"/>
        <end position="75"/>
    </location>
</feature>
<dbReference type="InterPro" id="IPR003433">
    <property type="entry name" value="Capsid_VP4_densovirus"/>
</dbReference>
<dbReference type="InterPro" id="IPR016184">
    <property type="entry name" value="Capsid/spike_ssDNA_virus"/>
</dbReference>
<dbReference type="SUPFAM" id="SSF88645">
    <property type="entry name" value="ssDNA viruses"/>
    <property type="match status" value="1"/>
</dbReference>
<reference evidence="2" key="1">
    <citation type="submission" date="2019-11" db="EMBL/GenBank/DDBJ databases">
        <title>Complexity of the virome associated to tospovirus-transmitting thrips species.</title>
        <authorList>
            <person name="Chiapello M."/>
            <person name="Bosco L."/>
            <person name="Ciuffo M."/>
            <person name="Ottati S."/>
            <person name="Vallino M."/>
            <person name="Salem N."/>
            <person name="Rosa C."/>
            <person name="Tavella L."/>
            <person name="Turina M."/>
        </authorList>
    </citation>
    <scope>NUCLEOTIDE SEQUENCE</scope>
    <source>
        <strain evidence="2">THR-D_DN15333</strain>
    </source>
</reference>
<proteinExistence type="predicted"/>
<accession>A0A7H1D343</accession>
<dbReference type="GO" id="GO:0005198">
    <property type="term" value="F:structural molecule activity"/>
    <property type="evidence" value="ECO:0007669"/>
    <property type="project" value="InterPro"/>
</dbReference>
<dbReference type="Pfam" id="PF02336">
    <property type="entry name" value="Denso_VP4"/>
    <property type="match status" value="1"/>
</dbReference>
<sequence>MDQAGAGAGAPVGQAAVGARFRDSFGDVGRSGTDLDDESRKRVKRSAGQSGGAGPSGGSEGAAPPVPLRRSHAKTTPATMTLTNKFLMKSWAYGFATFGDKAVFDYSKAKAGDVSLINQPQVRTTPMCYLPVMNLAFYMSPIEYATLPPTTKVTNASVRVIPIGNQVSFDYGASLTGSATSEHVVMYCRSIGLENHIPVYPYWYKANPTDPMVLTEATRIHKYSATATNNTWDHVFQKIWGLSDAFDDNFAAVDLATRHFNTYAGYVLPCIASGIGHWRLDKYVDVYPADAQLGTPILDWSYTPVDGTILFDNPNRYMTQDYPRVVGIANTYLHREKVYMFAKGRTCFNDDEVTYKKPAVKYKNLSIEYGDFIHRSVNSLGNNGFRKTPNLPYFGVMPIQANCGGDACTSFIRCSTIWQVETSIDLSWSFHKQDNTLWDFAHWGSYLAYQSVSFGGADRFYGPRYFDLGLNSDTGSQPHKGDFDTSELTELVTDCANLPACAKTYL</sequence>
<evidence type="ECO:0000256" key="1">
    <source>
        <dbReference type="SAM" id="MobiDB-lite"/>
    </source>
</evidence>
<organism evidence="2">
    <name type="scientific">Frankliniella occidentalis associated densovirus 1</name>
    <dbReference type="NCBI Taxonomy" id="2771466"/>
    <lineage>
        <taxon>Viruses</taxon>
        <taxon>Monodnaviria</taxon>
        <taxon>Shotokuvirae</taxon>
        <taxon>Cossaviricota</taxon>
        <taxon>Quintoviricetes</taxon>
        <taxon>Piccovirales</taxon>
        <taxon>Parvoviridae</taxon>
        <taxon>Densovirinae</taxon>
    </lineage>
</organism>
<dbReference type="EMBL" id="MN764146">
    <property type="protein sequence ID" value="QNS31047.1"/>
    <property type="molecule type" value="Genomic_DNA"/>
</dbReference>
<feature type="compositionally biased region" description="Gly residues" evidence="1">
    <location>
        <begin position="49"/>
        <end position="60"/>
    </location>
</feature>
<protein>
    <submittedName>
        <fullName evidence="2">Putative structural protein</fullName>
    </submittedName>
</protein>